<evidence type="ECO:0000313" key="3">
    <source>
        <dbReference type="EMBL" id="RHZ94254.1"/>
    </source>
</evidence>
<dbReference type="AlphaFoldDB" id="A0AAX1UJV2"/>
<dbReference type="Proteomes" id="UP000266305">
    <property type="component" value="Unassembled WGS sequence"/>
</dbReference>
<gene>
    <name evidence="3" type="ORF">D1114_12705</name>
</gene>
<feature type="compositionally biased region" description="Low complexity" evidence="1">
    <location>
        <begin position="36"/>
        <end position="50"/>
    </location>
</feature>
<comment type="caution">
    <text evidence="3">The sequence shown here is derived from an EMBL/GenBank/DDBJ whole genome shotgun (WGS) entry which is preliminary data.</text>
</comment>
<organism evidence="3 4">
    <name type="scientific">Cereibacter sphaeroides</name>
    <name type="common">Rhodobacter sphaeroides</name>
    <dbReference type="NCBI Taxonomy" id="1063"/>
    <lineage>
        <taxon>Bacteria</taxon>
        <taxon>Pseudomonadati</taxon>
        <taxon>Pseudomonadota</taxon>
        <taxon>Alphaproteobacteria</taxon>
        <taxon>Rhodobacterales</taxon>
        <taxon>Paracoccaceae</taxon>
        <taxon>Cereibacter</taxon>
    </lineage>
</organism>
<sequence>MSGARPHGGTNPHVPMKGRTAMSGTESACQNESVTSAPSPLSSPRPSGMPAGYAVGSDGCICCRVLNKDGEDETEVSLCSPLKVKALARDVEGVNWTTLVEVTDPDGRIHEVDVPNTELSGTGTLLRKRLARAGARIAVHKDAGAQLVRLIHDWTPEARLVTTNRAGWTTDGRSFVAGNGRIIGAQDVRFTGGHLASVAAEMKSAGSHADWREKVGALCVGNPLMMVSVSLAFAGPLLEPLGFEGGGLHLRGGSSCGKTTIQRVAASVWGGPGFALTWRATSNGLEGIAAACNSALLVLDELAQISARDADEASYMLANGCGKARADRSGATVRPLSWRLMVLSSGEISLARKLAESGREAMAGQNVRLLDIEADARPYGAFDNLHGQPDGARFSQHAKAMSSTFHGCAGPLFVKGVLEKLDICKRAVPTLVSGFRQRAVDRFGSLDDGLIQRAVDRLALCAAAGELATMFGLTGWNREEPKEAALEVLGIWLEGREGDARDEIGESVERTRAFLKANSARFAEAARGSVPADTLGWRDGHFFYIAPEAWKQAHDGHDPIRSARHLADAGLLVRGEGDNLPRKLPRGIGNVRGRAYTIRTLILKEGEPAQPLAA</sequence>
<protein>
    <submittedName>
        <fullName evidence="3">DUF927 domain-containing protein</fullName>
    </submittedName>
</protein>
<feature type="compositionally biased region" description="Polar residues" evidence="1">
    <location>
        <begin position="22"/>
        <end position="35"/>
    </location>
</feature>
<accession>A0AAX1UJV2</accession>
<evidence type="ECO:0000259" key="2">
    <source>
        <dbReference type="Pfam" id="PF06048"/>
    </source>
</evidence>
<reference evidence="3 4" key="1">
    <citation type="submission" date="2018-08" db="EMBL/GenBank/DDBJ databases">
        <title>Draft genome sequence of Rhodobacter sphaeroides FY.</title>
        <authorList>
            <person name="Rayyan A."/>
            <person name="Meyer T.E."/>
            <person name="Kyndt J.A."/>
        </authorList>
    </citation>
    <scope>NUCLEOTIDE SEQUENCE [LARGE SCALE GENOMIC DNA]</scope>
    <source>
        <strain evidence="3 4">FY</strain>
    </source>
</reference>
<feature type="domain" description="DUF927" evidence="2">
    <location>
        <begin position="59"/>
        <end position="332"/>
    </location>
</feature>
<feature type="region of interest" description="Disordered" evidence="1">
    <location>
        <begin position="1"/>
        <end position="50"/>
    </location>
</feature>
<name>A0AAX1UJV2_CERSP</name>
<evidence type="ECO:0000256" key="1">
    <source>
        <dbReference type="SAM" id="MobiDB-lite"/>
    </source>
</evidence>
<dbReference type="EMBL" id="QWGP01000013">
    <property type="protein sequence ID" value="RHZ94254.1"/>
    <property type="molecule type" value="Genomic_DNA"/>
</dbReference>
<evidence type="ECO:0000313" key="4">
    <source>
        <dbReference type="Proteomes" id="UP000266305"/>
    </source>
</evidence>
<proteinExistence type="predicted"/>
<dbReference type="InterPro" id="IPR009270">
    <property type="entry name" value="DUF927"/>
</dbReference>
<dbReference type="Pfam" id="PF06048">
    <property type="entry name" value="DUF927"/>
    <property type="match status" value="1"/>
</dbReference>